<dbReference type="InterPro" id="IPR011013">
    <property type="entry name" value="Gal_mutarotase_sf_dom"/>
</dbReference>
<dbReference type="SUPFAM" id="SSF52540">
    <property type="entry name" value="P-loop containing nucleoside triphosphate hydrolases"/>
    <property type="match status" value="1"/>
</dbReference>
<evidence type="ECO:0000256" key="1">
    <source>
        <dbReference type="ARBA" id="ARBA00004761"/>
    </source>
</evidence>
<keyword evidence="7" id="KW-0067">ATP-binding</keyword>
<name>A0ABZ1VFM0_9ACTN</name>
<evidence type="ECO:0000313" key="11">
    <source>
        <dbReference type="Proteomes" id="UP001432292"/>
    </source>
</evidence>
<evidence type="ECO:0000313" key="10">
    <source>
        <dbReference type="EMBL" id="WUS22099.1"/>
    </source>
</evidence>
<dbReference type="InterPro" id="IPR027417">
    <property type="entry name" value="P-loop_NTPase"/>
</dbReference>
<dbReference type="Pfam" id="PF01263">
    <property type="entry name" value="Aldose_epim"/>
    <property type="match status" value="1"/>
</dbReference>
<feature type="region of interest" description="Disordered" evidence="9">
    <location>
        <begin position="228"/>
        <end position="255"/>
    </location>
</feature>
<feature type="region of interest" description="Disordered" evidence="9">
    <location>
        <begin position="1"/>
        <end position="44"/>
    </location>
</feature>
<dbReference type="Pfam" id="PF13671">
    <property type="entry name" value="AAA_33"/>
    <property type="match status" value="1"/>
</dbReference>
<organism evidence="10 11">
    <name type="scientific">Streptomyces caniferus</name>
    <dbReference type="NCBI Taxonomy" id="285557"/>
    <lineage>
        <taxon>Bacteria</taxon>
        <taxon>Bacillati</taxon>
        <taxon>Actinomycetota</taxon>
        <taxon>Actinomycetes</taxon>
        <taxon>Kitasatosporales</taxon>
        <taxon>Streptomycetaceae</taxon>
        <taxon>Streptomyces</taxon>
    </lineage>
</organism>
<reference evidence="10" key="1">
    <citation type="submission" date="2022-10" db="EMBL/GenBank/DDBJ databases">
        <title>The complete genomes of actinobacterial strains from the NBC collection.</title>
        <authorList>
            <person name="Joergensen T.S."/>
            <person name="Alvarez Arevalo M."/>
            <person name="Sterndorff E.B."/>
            <person name="Faurdal D."/>
            <person name="Vuksanovic O."/>
            <person name="Mourched A.-S."/>
            <person name="Charusanti P."/>
            <person name="Shaw S."/>
            <person name="Blin K."/>
            <person name="Weber T."/>
        </authorList>
    </citation>
    <scope>NUCLEOTIDE SEQUENCE</scope>
    <source>
        <strain evidence="10">NBC_01256</strain>
    </source>
</reference>
<evidence type="ECO:0000256" key="3">
    <source>
        <dbReference type="ARBA" id="ARBA00012054"/>
    </source>
</evidence>
<dbReference type="PANTHER" id="PTHR43442:SF3">
    <property type="entry name" value="GLUCONOKINASE-RELATED"/>
    <property type="match status" value="1"/>
</dbReference>
<gene>
    <name evidence="10" type="ORF">OG727_07215</name>
</gene>
<evidence type="ECO:0000256" key="6">
    <source>
        <dbReference type="ARBA" id="ARBA00022777"/>
    </source>
</evidence>
<keyword evidence="11" id="KW-1185">Reference proteome</keyword>
<dbReference type="InterPro" id="IPR006001">
    <property type="entry name" value="Therm_gnt_kin"/>
</dbReference>
<evidence type="ECO:0000256" key="2">
    <source>
        <dbReference type="ARBA" id="ARBA00008420"/>
    </source>
</evidence>
<keyword evidence="5" id="KW-0547">Nucleotide-binding</keyword>
<dbReference type="InterPro" id="IPR014718">
    <property type="entry name" value="GH-type_carb-bd"/>
</dbReference>
<dbReference type="InterPro" id="IPR037480">
    <property type="entry name" value="YihR-like"/>
</dbReference>
<comment type="pathway">
    <text evidence="1">Carbohydrate acid metabolism.</text>
</comment>
<dbReference type="CDD" id="cd09022">
    <property type="entry name" value="Aldose_epim_Ec_YihR"/>
    <property type="match status" value="1"/>
</dbReference>
<dbReference type="GO" id="GO:0046316">
    <property type="term" value="F:gluconokinase activity"/>
    <property type="evidence" value="ECO:0007669"/>
    <property type="project" value="UniProtKB-EC"/>
</dbReference>
<dbReference type="PANTHER" id="PTHR43442">
    <property type="entry name" value="GLUCONOKINASE-RELATED"/>
    <property type="match status" value="1"/>
</dbReference>
<proteinExistence type="inferred from homology"/>
<comment type="catalytic activity">
    <reaction evidence="8">
        <text>D-gluconate + ATP = 6-phospho-D-gluconate + ADP + H(+)</text>
        <dbReference type="Rhea" id="RHEA:19433"/>
        <dbReference type="ChEBI" id="CHEBI:15378"/>
        <dbReference type="ChEBI" id="CHEBI:18391"/>
        <dbReference type="ChEBI" id="CHEBI:30616"/>
        <dbReference type="ChEBI" id="CHEBI:58759"/>
        <dbReference type="ChEBI" id="CHEBI:456216"/>
        <dbReference type="EC" id="2.7.1.12"/>
    </reaction>
</comment>
<evidence type="ECO:0000256" key="7">
    <source>
        <dbReference type="ARBA" id="ARBA00022840"/>
    </source>
</evidence>
<dbReference type="Proteomes" id="UP001432292">
    <property type="component" value="Chromosome"/>
</dbReference>
<accession>A0ABZ1VFM0</accession>
<evidence type="ECO:0000256" key="4">
    <source>
        <dbReference type="ARBA" id="ARBA00022679"/>
    </source>
</evidence>
<evidence type="ECO:0000256" key="8">
    <source>
        <dbReference type="ARBA" id="ARBA00048090"/>
    </source>
</evidence>
<comment type="similarity">
    <text evidence="2">Belongs to the gluconokinase GntK/GntV family.</text>
</comment>
<sequence length="556" mass="59653">MDPASSDEAERGSVGAVGVGNGADGRWPHQPSTVRGSPSLGRPTLGLPPDPACIVAAGVPPAVVLVTGVSGSGKSTVARLLADRLGWAYKDADDFHTPANRARMAAGEALSDEDRHPWLTAVATWIDRQIAARQPAVVSCSALKRAHRDRLLGGRPDVRLVYLHGARQLIRSRLIARHGHFFPARLLDSQFADFQEPEPDEHPCVVEVDQLPEAVVAAIVSLLGGCTSPDPSPTGAADSAAAWTEEPRMSPNASGEQWRLHHGVQTAVVVQLGGALRHYEVDGRPLLDGFAADEPITGGRGQLLVPWPNRVGGGRYRFHGQDLQLPLTEPETRNAIHGLLRWTPWRLLAHGDDAVRVGTTLFPQPGYPFHLEVVAEYRLGQEGLQVAVTTTNVGETAAPYGVGQHPYLTAGTDLVDAALLTVPARYRLCTDEHGLPTGEEPVEGTAYDFRTARPIGEQLLDTAFTGLDRDPTGRSVVRLAHPSGRHGIDVRLIEGIRYVQVYTGDTLSEAGRRRRGVAIEPMSCPADAFRSGTALTVLEPGGSNVFRWGLVPWGSP</sequence>
<dbReference type="Gene3D" id="2.70.98.10">
    <property type="match status" value="1"/>
</dbReference>
<evidence type="ECO:0000256" key="5">
    <source>
        <dbReference type="ARBA" id="ARBA00022741"/>
    </source>
</evidence>
<dbReference type="CDD" id="cd02021">
    <property type="entry name" value="GntK"/>
    <property type="match status" value="1"/>
</dbReference>
<dbReference type="RefSeq" id="WP_167538085.1">
    <property type="nucleotide sequence ID" value="NZ_BAAATH010000006.1"/>
</dbReference>
<protein>
    <recommendedName>
        <fullName evidence="3">gluconokinase</fullName>
        <ecNumber evidence="3">2.7.1.12</ecNumber>
    </recommendedName>
</protein>
<keyword evidence="6" id="KW-0418">Kinase</keyword>
<dbReference type="NCBIfam" id="TIGR01313">
    <property type="entry name" value="therm_gnt_kin"/>
    <property type="match status" value="1"/>
</dbReference>
<dbReference type="InterPro" id="IPR008183">
    <property type="entry name" value="Aldose_1/G6P_1-epimerase"/>
</dbReference>
<evidence type="ECO:0000256" key="9">
    <source>
        <dbReference type="SAM" id="MobiDB-lite"/>
    </source>
</evidence>
<keyword evidence="4 10" id="KW-0808">Transferase</keyword>
<dbReference type="Gene3D" id="3.40.50.300">
    <property type="entry name" value="P-loop containing nucleotide triphosphate hydrolases"/>
    <property type="match status" value="1"/>
</dbReference>
<dbReference type="SUPFAM" id="SSF74650">
    <property type="entry name" value="Galactose mutarotase-like"/>
    <property type="match status" value="1"/>
</dbReference>
<dbReference type="EC" id="2.7.1.12" evidence="3"/>
<dbReference type="EMBL" id="CP108473">
    <property type="protein sequence ID" value="WUS22099.1"/>
    <property type="molecule type" value="Genomic_DNA"/>
</dbReference>